<dbReference type="EMBL" id="CP033116">
    <property type="protein sequence ID" value="QFY56614.1"/>
    <property type="molecule type" value="Genomic_DNA"/>
</dbReference>
<organism evidence="2 4">
    <name type="scientific">Halopseudomonas pelagia</name>
    <dbReference type="NCBI Taxonomy" id="553151"/>
    <lineage>
        <taxon>Bacteria</taxon>
        <taxon>Pseudomonadati</taxon>
        <taxon>Pseudomonadota</taxon>
        <taxon>Gammaproteobacteria</taxon>
        <taxon>Pseudomonadales</taxon>
        <taxon>Pseudomonadaceae</taxon>
        <taxon>Halopseudomonas</taxon>
    </lineage>
</organism>
<sequence length="304" mass="32759">MEDVLPLSALPAPLSRSPRAVFRWFTCASLLSVGLFVVAPVSANEAAEVVSQINQYRESGRDCAGDFKPPAGPLATSEVLAGVPTIAGQDLGFLLQRAGYQAAQAQAVRVTGPEDVAMMMTVLQQQYCEVLMNPAYADVGVSREGKRWQLVMARSLLSSGMGDWEEAGREVLDLVNEVRGESRTCGDETFPSTLPLAWNDELASAALDHSHDMAKQNYFSHTGRDNSQVGERVGRQDYEYQVVGENLAAGHGSAKQAVAGWLMSPGHCANLMNPQFTEMGAAYVVNPASDSAIFWTQVFAAPKE</sequence>
<dbReference type="InterPro" id="IPR014044">
    <property type="entry name" value="CAP_dom"/>
</dbReference>
<name>A0AA91Z4Y6_9GAMM</name>
<dbReference type="CDD" id="cd05379">
    <property type="entry name" value="CAP_bacterial"/>
    <property type="match status" value="1"/>
</dbReference>
<dbReference type="SUPFAM" id="SSF55797">
    <property type="entry name" value="PR-1-like"/>
    <property type="match status" value="1"/>
</dbReference>
<dbReference type="AlphaFoldDB" id="A0AA91Z4Y6"/>
<feature type="domain" description="SCP" evidence="1">
    <location>
        <begin position="173"/>
        <end position="299"/>
    </location>
</feature>
<dbReference type="PANTHER" id="PTHR31157:SF1">
    <property type="entry name" value="SCP DOMAIN-CONTAINING PROTEIN"/>
    <property type="match status" value="1"/>
</dbReference>
<gene>
    <name evidence="2" type="ORF">CO192_16465</name>
    <name evidence="3" type="ORF">EAO82_09660</name>
</gene>
<accession>A0AA91Z4Y6</accession>
<protein>
    <submittedName>
        <fullName evidence="3">CAP domain-containing protein</fullName>
    </submittedName>
</protein>
<evidence type="ECO:0000313" key="3">
    <source>
        <dbReference type="EMBL" id="QFY56614.1"/>
    </source>
</evidence>
<dbReference type="InterPro" id="IPR035940">
    <property type="entry name" value="CAP_sf"/>
</dbReference>
<evidence type="ECO:0000259" key="1">
    <source>
        <dbReference type="Pfam" id="PF00188"/>
    </source>
</evidence>
<dbReference type="Proteomes" id="UP000344571">
    <property type="component" value="Chromosome"/>
</dbReference>
<dbReference type="Gene3D" id="3.40.33.10">
    <property type="entry name" value="CAP"/>
    <property type="match status" value="1"/>
</dbReference>
<dbReference type="PANTHER" id="PTHR31157">
    <property type="entry name" value="SCP DOMAIN-CONTAINING PROTEIN"/>
    <property type="match status" value="1"/>
</dbReference>
<evidence type="ECO:0000313" key="2">
    <source>
        <dbReference type="EMBL" id="PCC98373.1"/>
    </source>
</evidence>
<dbReference type="EMBL" id="NWMT01000214">
    <property type="protein sequence ID" value="PCC98373.1"/>
    <property type="molecule type" value="Genomic_DNA"/>
</dbReference>
<proteinExistence type="predicted"/>
<dbReference type="Pfam" id="PF00188">
    <property type="entry name" value="CAP"/>
    <property type="match status" value="1"/>
</dbReference>
<evidence type="ECO:0000313" key="4">
    <source>
        <dbReference type="Proteomes" id="UP000243750"/>
    </source>
</evidence>
<keyword evidence="5" id="KW-1185">Reference proteome</keyword>
<evidence type="ECO:0000313" key="5">
    <source>
        <dbReference type="Proteomes" id="UP000344571"/>
    </source>
</evidence>
<dbReference type="Proteomes" id="UP000243750">
    <property type="component" value="Unassembled WGS sequence"/>
</dbReference>
<reference evidence="3 5" key="2">
    <citation type="submission" date="2018-10" db="EMBL/GenBank/DDBJ databases">
        <title>Complete genome sequence of Pseudomonas pelagia strain Kongs-67.</title>
        <authorList>
            <person name="Sinha R.K."/>
            <person name="Krishnan K."/>
        </authorList>
    </citation>
    <scope>NUCLEOTIDE SEQUENCE [LARGE SCALE GENOMIC DNA]</scope>
    <source>
        <strain evidence="3 5">Kongs-67</strain>
    </source>
</reference>
<reference evidence="2 4" key="1">
    <citation type="submission" date="2017-09" db="EMBL/GenBank/DDBJ databases">
        <title>Bacterial and phytoplankton interrelationship in Kongsfjorden, an Arctic fjord.</title>
        <authorList>
            <person name="Sinha R."/>
            <person name="Krishnan K."/>
        </authorList>
    </citation>
    <scope>NUCLEOTIDE SEQUENCE [LARGE SCALE GENOMIC DNA]</scope>
    <source>
        <strain evidence="2 4">58</strain>
    </source>
</reference>